<dbReference type="AlphaFoldDB" id="A0A7K3W6H6"/>
<evidence type="ECO:0000256" key="1">
    <source>
        <dbReference type="SAM" id="MobiDB-lite"/>
    </source>
</evidence>
<organism evidence="2 3">
    <name type="scientific">Geodermatophilus sabuli</name>
    <dbReference type="NCBI Taxonomy" id="1564158"/>
    <lineage>
        <taxon>Bacteria</taxon>
        <taxon>Bacillati</taxon>
        <taxon>Actinomycetota</taxon>
        <taxon>Actinomycetes</taxon>
        <taxon>Geodermatophilales</taxon>
        <taxon>Geodermatophilaceae</taxon>
        <taxon>Geodermatophilus</taxon>
    </lineage>
</organism>
<proteinExistence type="predicted"/>
<accession>A0A7K3W6H6</accession>
<name>A0A7K3W6H6_9ACTN</name>
<dbReference type="RefSeq" id="WP_163484174.1">
    <property type="nucleotide sequence ID" value="NZ_JAAGWF010000029.1"/>
</dbReference>
<gene>
    <name evidence="2" type="ORF">GCU56_21610</name>
</gene>
<dbReference type="EMBL" id="JAAGWF010000029">
    <property type="protein sequence ID" value="NEK60459.1"/>
    <property type="molecule type" value="Genomic_DNA"/>
</dbReference>
<comment type="caution">
    <text evidence="2">The sequence shown here is derived from an EMBL/GenBank/DDBJ whole genome shotgun (WGS) entry which is preliminary data.</text>
</comment>
<keyword evidence="3" id="KW-1185">Reference proteome</keyword>
<feature type="compositionally biased region" description="Basic residues" evidence="1">
    <location>
        <begin position="36"/>
        <end position="54"/>
    </location>
</feature>
<sequence>MTGGICVVLAIVAWVLTTSGAAVWYAHCLTGLEQHQRRRPDRRHRWGGHHSAPH</sequence>
<evidence type="ECO:0000313" key="3">
    <source>
        <dbReference type="Proteomes" id="UP000470246"/>
    </source>
</evidence>
<evidence type="ECO:0000313" key="2">
    <source>
        <dbReference type="EMBL" id="NEK60459.1"/>
    </source>
</evidence>
<feature type="region of interest" description="Disordered" evidence="1">
    <location>
        <begin position="34"/>
        <end position="54"/>
    </location>
</feature>
<reference evidence="2 3" key="1">
    <citation type="submission" date="2020-02" db="EMBL/GenBank/DDBJ databases">
        <title>Geodermatophilus sabuli CPCC 205279 I12A-02694.</title>
        <authorList>
            <person name="Jiang Z."/>
        </authorList>
    </citation>
    <scope>NUCLEOTIDE SEQUENCE [LARGE SCALE GENOMIC DNA]</scope>
    <source>
        <strain evidence="2 3">I12A-02694</strain>
    </source>
</reference>
<dbReference type="Proteomes" id="UP000470246">
    <property type="component" value="Unassembled WGS sequence"/>
</dbReference>
<protein>
    <submittedName>
        <fullName evidence="2">Uncharacterized protein</fullName>
    </submittedName>
</protein>